<dbReference type="KEGG" id="elut:CKA38_12660"/>
<keyword evidence="2" id="KW-1185">Reference proteome</keyword>
<dbReference type="AlphaFoldDB" id="A0A2U8E553"/>
<proteinExistence type="predicted"/>
<gene>
    <name evidence="1" type="ORF">CKA38_12660</name>
</gene>
<accession>A0A2U8E553</accession>
<name>A0A2U8E553_9BACT</name>
<dbReference type="Proteomes" id="UP000244896">
    <property type="component" value="Chromosome"/>
</dbReference>
<protein>
    <submittedName>
        <fullName evidence="1">Uncharacterized protein</fullName>
    </submittedName>
</protein>
<evidence type="ECO:0000313" key="2">
    <source>
        <dbReference type="Proteomes" id="UP000244896"/>
    </source>
</evidence>
<organism evidence="1 2">
    <name type="scientific">Ereboglobus luteus</name>
    <dbReference type="NCBI Taxonomy" id="1796921"/>
    <lineage>
        <taxon>Bacteria</taxon>
        <taxon>Pseudomonadati</taxon>
        <taxon>Verrucomicrobiota</taxon>
        <taxon>Opitutia</taxon>
        <taxon>Opitutales</taxon>
        <taxon>Opitutaceae</taxon>
        <taxon>Ereboglobus</taxon>
    </lineage>
</organism>
<dbReference type="OrthoDB" id="8451126at2"/>
<sequence length="122" mass="13845">MKLTPEQIHILQHSHGVDQYGRGKQYRNRYIIGPECDGVADLVALVDAGLMIDHGPRKLAGGMHWFAVTQAGIDAVALQSPKPPELTRSQQRYKRYLEVADCFSSFRAFLAWDCNKERSWNT</sequence>
<evidence type="ECO:0000313" key="1">
    <source>
        <dbReference type="EMBL" id="AWI09987.1"/>
    </source>
</evidence>
<dbReference type="RefSeq" id="WP_108825802.1">
    <property type="nucleotide sequence ID" value="NZ_CP023004.1"/>
</dbReference>
<reference evidence="1 2" key="1">
    <citation type="journal article" date="2018" name="Syst. Appl. Microbiol.">
        <title>Ereboglobus luteus gen. nov. sp. nov. from cockroach guts, and new insights into the oxygen relationship of the genera Opitutus and Didymococcus (Verrucomicrobia: Opitutaceae).</title>
        <authorList>
            <person name="Tegtmeier D."/>
            <person name="Belitz A."/>
            <person name="Radek R."/>
            <person name="Heimerl T."/>
            <person name="Brune A."/>
        </authorList>
    </citation>
    <scope>NUCLEOTIDE SEQUENCE [LARGE SCALE GENOMIC DNA]</scope>
    <source>
        <strain evidence="1 2">Ho45</strain>
    </source>
</reference>
<dbReference type="EMBL" id="CP023004">
    <property type="protein sequence ID" value="AWI09987.1"/>
    <property type="molecule type" value="Genomic_DNA"/>
</dbReference>